<protein>
    <submittedName>
        <fullName evidence="1">Uncharacterized protein</fullName>
    </submittedName>
</protein>
<proteinExistence type="predicted"/>
<organism evidence="1 2">
    <name type="scientific">Escherichia coli</name>
    <dbReference type="NCBI Taxonomy" id="562"/>
    <lineage>
        <taxon>Bacteria</taxon>
        <taxon>Pseudomonadati</taxon>
        <taxon>Pseudomonadota</taxon>
        <taxon>Gammaproteobacteria</taxon>
        <taxon>Enterobacterales</taxon>
        <taxon>Enterobacteriaceae</taxon>
        <taxon>Escherichia</taxon>
    </lineage>
</organism>
<dbReference type="AlphaFoldDB" id="A0A2I8SVH8"/>
<dbReference type="RefSeq" id="WP_103216129.1">
    <property type="nucleotide sequence ID" value="NZ_CP026207.1"/>
</dbReference>
<dbReference type="EMBL" id="CP026405">
    <property type="protein sequence ID" value="AUY06016.1"/>
    <property type="molecule type" value="Genomic_DNA"/>
</dbReference>
<gene>
    <name evidence="1" type="ORF">C3F40_31115</name>
</gene>
<keyword evidence="1" id="KW-0614">Plasmid</keyword>
<dbReference type="Proteomes" id="UP000239554">
    <property type="component" value="Plasmid pECO-c85f"/>
</dbReference>
<sequence>MSNGLTDEQAGKNHQLNVALEQRNALRDYHEHQLSGSIETILATWSKEKLDEAALDNGRMFAHRFGFETTQPVRQIILELQKRFDFSDREIRSLKRAGYLRIERDNVRIEASRVWHIVSWFQLAFLLLIGFTTFLCVETSHVLPLKRFVAEIVILGGLTGCVYLFHRFFLEPWRVLTRSRAIELVGRPLT</sequence>
<name>A0A2I8SVH8_ECOLX</name>
<evidence type="ECO:0000313" key="1">
    <source>
        <dbReference type="EMBL" id="AUY06016.1"/>
    </source>
</evidence>
<accession>A0A2I8SVH8</accession>
<evidence type="ECO:0000313" key="2">
    <source>
        <dbReference type="Proteomes" id="UP000239554"/>
    </source>
</evidence>
<geneLocation type="plasmid" evidence="2">
    <name>peco-c85f</name>
</geneLocation>
<reference evidence="1 2" key="1">
    <citation type="journal article" date="2018" name="MBio">
        <title>Genomic Analysis of Hospital Plumbing Reveals Diverse Reservoir of Bacterial Plasmids Conferring Carbapenem Resistance.</title>
        <authorList>
            <consortium name="NISC Comparative Sequencing Program"/>
            <person name="Weingarten R.A."/>
            <person name="Johnson R.C."/>
            <person name="Conlan S."/>
            <person name="Ramsburg A.M."/>
            <person name="Dekker J.P."/>
            <person name="Lau A.F."/>
            <person name="Khil P."/>
            <person name="Odom R.T."/>
            <person name="Deming C."/>
            <person name="Park M."/>
            <person name="Thomas P.J."/>
            <person name="Henderson D.K."/>
            <person name="Palmore T.N."/>
            <person name="Segre J.A."/>
            <person name="Frank K.M."/>
        </authorList>
    </citation>
    <scope>NUCLEOTIDE SEQUENCE [LARGE SCALE GENOMIC DNA]</scope>
    <source>
        <strain evidence="1 2">ECONIH4</strain>
        <plasmid evidence="2">peco-c85f</plasmid>
    </source>
</reference>